<evidence type="ECO:0000256" key="4">
    <source>
        <dbReference type="ARBA" id="ARBA00022448"/>
    </source>
</evidence>
<dbReference type="Pfam" id="PF02108">
    <property type="entry name" value="FliH"/>
    <property type="match status" value="1"/>
</dbReference>
<keyword evidence="5" id="KW-1005">Bacterial flagellum biogenesis</keyword>
<evidence type="ECO:0000256" key="2">
    <source>
        <dbReference type="ARBA" id="ARBA00006602"/>
    </source>
</evidence>
<evidence type="ECO:0000256" key="5">
    <source>
        <dbReference type="ARBA" id="ARBA00022795"/>
    </source>
</evidence>
<keyword evidence="4" id="KW-0813">Transport</keyword>
<evidence type="ECO:0000313" key="10">
    <source>
        <dbReference type="Proteomes" id="UP000000343"/>
    </source>
</evidence>
<evidence type="ECO:0000256" key="7">
    <source>
        <dbReference type="ARBA" id="ARBA00023225"/>
    </source>
</evidence>
<geneLocation type="plasmid" evidence="9 10">
    <name>pACIX901</name>
</geneLocation>
<accession>E8X641</accession>
<evidence type="ECO:0000256" key="6">
    <source>
        <dbReference type="ARBA" id="ARBA00022927"/>
    </source>
</evidence>
<evidence type="ECO:0000256" key="1">
    <source>
        <dbReference type="ARBA" id="ARBA00003041"/>
    </source>
</evidence>
<evidence type="ECO:0000313" key="9">
    <source>
        <dbReference type="EMBL" id="ADW70925.1"/>
    </source>
</evidence>
<dbReference type="InterPro" id="IPR051472">
    <property type="entry name" value="T3SS_Stator/FliH"/>
</dbReference>
<keyword evidence="7" id="KW-1006">Bacterial flagellum protein export</keyword>
<name>E8X641_GRATM</name>
<organism evidence="10">
    <name type="scientific">Granulicella tundricola (strain ATCC BAA-1859 / DSM 23138 / MP5ACTX9)</name>
    <dbReference type="NCBI Taxonomy" id="1198114"/>
    <lineage>
        <taxon>Bacteria</taxon>
        <taxon>Pseudomonadati</taxon>
        <taxon>Acidobacteriota</taxon>
        <taxon>Terriglobia</taxon>
        <taxon>Terriglobales</taxon>
        <taxon>Acidobacteriaceae</taxon>
        <taxon>Granulicella</taxon>
    </lineage>
</organism>
<dbReference type="HOGENOM" id="CLU_1259955_0_0_0"/>
<dbReference type="Proteomes" id="UP000000343">
    <property type="component" value="Plasmid pACIX901"/>
</dbReference>
<keyword evidence="9" id="KW-0282">Flagellum</keyword>
<dbReference type="GO" id="GO:0015031">
    <property type="term" value="P:protein transport"/>
    <property type="evidence" value="ECO:0007669"/>
    <property type="project" value="UniProtKB-KW"/>
</dbReference>
<reference evidence="10" key="1">
    <citation type="submission" date="2011-01" db="EMBL/GenBank/DDBJ databases">
        <title>Complete sequence of plasmid1 of Acidobacterium sp. MP5ACTX9.</title>
        <authorList>
            <consortium name="US DOE Joint Genome Institute"/>
            <person name="Lucas S."/>
            <person name="Copeland A."/>
            <person name="Lapidus A."/>
            <person name="Cheng J.-F."/>
            <person name="Goodwin L."/>
            <person name="Pitluck S."/>
            <person name="Teshima H."/>
            <person name="Detter J.C."/>
            <person name="Han C."/>
            <person name="Tapia R."/>
            <person name="Land M."/>
            <person name="Hauser L."/>
            <person name="Kyrpides N."/>
            <person name="Ivanova N."/>
            <person name="Ovchinnikova G."/>
            <person name="Pagani I."/>
            <person name="Rawat S.R."/>
            <person name="Mannisto M."/>
            <person name="Haggblom M.M."/>
            <person name="Woyke T."/>
        </authorList>
    </citation>
    <scope>NUCLEOTIDE SEQUENCE [LARGE SCALE GENOMIC DNA]</scope>
    <source>
        <strain evidence="10">MP5ACTX9</strain>
        <plasmid evidence="10">Plasmid pACIX901</plasmid>
    </source>
</reference>
<sequence length="219" mass="24349">MSSSKSPSKNLFQFPVAEFKYRQMQPQIVTAPAMAAHAALAIAEDHSEEDLTRRLAAEHARGAAETESCLRGEYEGRSQHETARISKTIAEFEKTRKDYFAKVESEVVHLALAIAAKILHRESQVDPMLVAALVQIALGQLKEGSAATIRVRPDNAQRWHQHFASLSMKLSIEIVEDTELQPGDCILETELGSVNFSLDVQLKEVQQGFFDVLSHKPVL</sequence>
<gene>
    <name evidence="9" type="ordered locus">AciX9_4145</name>
</gene>
<evidence type="ECO:0000256" key="3">
    <source>
        <dbReference type="ARBA" id="ARBA00016507"/>
    </source>
</evidence>
<dbReference type="EMBL" id="CP002481">
    <property type="protein sequence ID" value="ADW70925.1"/>
    <property type="molecule type" value="Genomic_DNA"/>
</dbReference>
<proteinExistence type="inferred from homology"/>
<dbReference type="PANTHER" id="PTHR34982">
    <property type="entry name" value="YOP PROTEINS TRANSLOCATION PROTEIN L"/>
    <property type="match status" value="1"/>
</dbReference>
<dbReference type="GO" id="GO:0044781">
    <property type="term" value="P:bacterial-type flagellum organization"/>
    <property type="evidence" value="ECO:0007669"/>
    <property type="project" value="UniProtKB-KW"/>
</dbReference>
<dbReference type="InterPro" id="IPR018035">
    <property type="entry name" value="Flagellar_FliH/T3SS_HrpE"/>
</dbReference>
<keyword evidence="10" id="KW-1185">Reference proteome</keyword>
<feature type="domain" description="Flagellar assembly protein FliH/Type III secretion system HrpE" evidence="8">
    <location>
        <begin position="80"/>
        <end position="204"/>
    </location>
</feature>
<keyword evidence="9" id="KW-0614">Plasmid</keyword>
<keyword evidence="6" id="KW-0653">Protein transport</keyword>
<dbReference type="KEGG" id="acm:AciX9_4145"/>
<protein>
    <recommendedName>
        <fullName evidence="3">Flagellar assembly protein FliH</fullName>
    </recommendedName>
</protein>
<evidence type="ECO:0000259" key="8">
    <source>
        <dbReference type="Pfam" id="PF02108"/>
    </source>
</evidence>
<keyword evidence="9" id="KW-0966">Cell projection</keyword>
<dbReference type="PANTHER" id="PTHR34982:SF1">
    <property type="entry name" value="FLAGELLAR ASSEMBLY PROTEIN FLIH"/>
    <property type="match status" value="1"/>
</dbReference>
<keyword evidence="9" id="KW-0969">Cilium</keyword>
<dbReference type="GO" id="GO:0005829">
    <property type="term" value="C:cytosol"/>
    <property type="evidence" value="ECO:0007669"/>
    <property type="project" value="TreeGrafter"/>
</dbReference>
<comment type="function">
    <text evidence="1">Needed for flagellar regrowth and assembly.</text>
</comment>
<comment type="similarity">
    <text evidence="2">Belongs to the FliH family.</text>
</comment>
<dbReference type="AlphaFoldDB" id="E8X641"/>